<accession>A0A392TBH8</accession>
<evidence type="ECO:0000313" key="2">
    <source>
        <dbReference type="Proteomes" id="UP000265520"/>
    </source>
</evidence>
<proteinExistence type="predicted"/>
<comment type="caution">
    <text evidence="1">The sequence shown here is derived from an EMBL/GenBank/DDBJ whole genome shotgun (WGS) entry which is preliminary data.</text>
</comment>
<protein>
    <submittedName>
        <fullName evidence="1">Uncharacterized protein</fullName>
    </submittedName>
</protein>
<feature type="non-terminal residue" evidence="1">
    <location>
        <position position="1"/>
    </location>
</feature>
<sequence length="35" mass="3661">NWGKTGYTGAVPPHTFKAVKRRASSAVRSGTSIGD</sequence>
<keyword evidence="2" id="KW-1185">Reference proteome</keyword>
<evidence type="ECO:0000313" key="1">
    <source>
        <dbReference type="EMBL" id="MCI57787.1"/>
    </source>
</evidence>
<reference evidence="1 2" key="1">
    <citation type="journal article" date="2018" name="Front. Plant Sci.">
        <title>Red Clover (Trifolium pratense) and Zigzag Clover (T. medium) - A Picture of Genomic Similarities and Differences.</title>
        <authorList>
            <person name="Dluhosova J."/>
            <person name="Istvanek J."/>
            <person name="Nedelnik J."/>
            <person name="Repkova J."/>
        </authorList>
    </citation>
    <scope>NUCLEOTIDE SEQUENCE [LARGE SCALE GENOMIC DNA]</scope>
    <source>
        <strain evidence="2">cv. 10/8</strain>
        <tissue evidence="1">Leaf</tissue>
    </source>
</reference>
<dbReference type="AlphaFoldDB" id="A0A392TBH8"/>
<organism evidence="1 2">
    <name type="scientific">Trifolium medium</name>
    <dbReference type="NCBI Taxonomy" id="97028"/>
    <lineage>
        <taxon>Eukaryota</taxon>
        <taxon>Viridiplantae</taxon>
        <taxon>Streptophyta</taxon>
        <taxon>Embryophyta</taxon>
        <taxon>Tracheophyta</taxon>
        <taxon>Spermatophyta</taxon>
        <taxon>Magnoliopsida</taxon>
        <taxon>eudicotyledons</taxon>
        <taxon>Gunneridae</taxon>
        <taxon>Pentapetalae</taxon>
        <taxon>rosids</taxon>
        <taxon>fabids</taxon>
        <taxon>Fabales</taxon>
        <taxon>Fabaceae</taxon>
        <taxon>Papilionoideae</taxon>
        <taxon>50 kb inversion clade</taxon>
        <taxon>NPAAA clade</taxon>
        <taxon>Hologalegina</taxon>
        <taxon>IRL clade</taxon>
        <taxon>Trifolieae</taxon>
        <taxon>Trifolium</taxon>
    </lineage>
</organism>
<name>A0A392TBH8_9FABA</name>
<dbReference type="Proteomes" id="UP000265520">
    <property type="component" value="Unassembled WGS sequence"/>
</dbReference>
<dbReference type="EMBL" id="LXQA010535129">
    <property type="protein sequence ID" value="MCI57787.1"/>
    <property type="molecule type" value="Genomic_DNA"/>
</dbReference>